<evidence type="ECO:0000313" key="13">
    <source>
        <dbReference type="EMBL" id="EPQ13778.1"/>
    </source>
</evidence>
<dbReference type="InterPro" id="IPR006693">
    <property type="entry name" value="AB_hydrolase_lipase"/>
</dbReference>
<feature type="domain" description="Partial AB-hydrolase lipase" evidence="12">
    <location>
        <begin position="544"/>
        <end position="605"/>
    </location>
</feature>
<organism evidence="13 14">
    <name type="scientific">Myotis brandtii</name>
    <name type="common">Brandt's bat</name>
    <dbReference type="NCBI Taxonomy" id="109478"/>
    <lineage>
        <taxon>Eukaryota</taxon>
        <taxon>Metazoa</taxon>
        <taxon>Chordata</taxon>
        <taxon>Craniata</taxon>
        <taxon>Vertebrata</taxon>
        <taxon>Euteleostomi</taxon>
        <taxon>Mammalia</taxon>
        <taxon>Eutheria</taxon>
        <taxon>Laurasiatheria</taxon>
        <taxon>Chiroptera</taxon>
        <taxon>Yangochiroptera</taxon>
        <taxon>Vespertilionidae</taxon>
        <taxon>Myotis</taxon>
    </lineage>
</organism>
<keyword evidence="10" id="KW-0732">Signal</keyword>
<feature type="domain" description="AB hydrolase-1" evidence="11">
    <location>
        <begin position="689"/>
        <end position="989"/>
    </location>
</feature>
<dbReference type="AlphaFoldDB" id="S7PS91"/>
<dbReference type="Pfam" id="PF00561">
    <property type="entry name" value="Abhydrolase_1"/>
    <property type="match status" value="2"/>
</dbReference>
<gene>
    <name evidence="13" type="ORF">D623_10028832</name>
</gene>
<dbReference type="EC" id="3.1.1.3" evidence="3"/>
<evidence type="ECO:0000256" key="4">
    <source>
        <dbReference type="ARBA" id="ARBA00018752"/>
    </source>
</evidence>
<evidence type="ECO:0000256" key="2">
    <source>
        <dbReference type="ARBA" id="ARBA00010701"/>
    </source>
</evidence>
<evidence type="ECO:0000256" key="7">
    <source>
        <dbReference type="ARBA" id="ARBA00045163"/>
    </source>
</evidence>
<dbReference type="GO" id="GO:0004806">
    <property type="term" value="F:triacylglycerol lipase activity"/>
    <property type="evidence" value="ECO:0007669"/>
    <property type="project" value="UniProtKB-EC"/>
</dbReference>
<evidence type="ECO:0000313" key="14">
    <source>
        <dbReference type="Proteomes" id="UP000052978"/>
    </source>
</evidence>
<evidence type="ECO:0000256" key="1">
    <source>
        <dbReference type="ARBA" id="ARBA00001024"/>
    </source>
</evidence>
<dbReference type="InterPro" id="IPR029058">
    <property type="entry name" value="AB_hydrolase_fold"/>
</dbReference>
<comment type="function">
    <text evidence="7">Catalyzes the hydrolysis of triacylglycerols to yield free fatty acids, diacylglycerol, monoacylglycerol, and glycerol. Shows a preferential hydrolysis at the sn-3 position of triacylglycerol.</text>
</comment>
<protein>
    <recommendedName>
        <fullName evidence="4">Gastric triacylglycerol lipase</fullName>
        <ecNumber evidence="3">3.1.1.3</ecNumber>
    </recommendedName>
</protein>
<dbReference type="SUPFAM" id="SSF53474">
    <property type="entry name" value="alpha/beta-Hydrolases"/>
    <property type="match status" value="4"/>
</dbReference>
<evidence type="ECO:0000259" key="11">
    <source>
        <dbReference type="Pfam" id="PF00561"/>
    </source>
</evidence>
<dbReference type="GO" id="GO:0016042">
    <property type="term" value="P:lipid catabolic process"/>
    <property type="evidence" value="ECO:0007669"/>
    <property type="project" value="UniProtKB-KW"/>
</dbReference>
<comment type="catalytic activity">
    <reaction evidence="1">
        <text>a triacylglycerol + H2O = a diacylglycerol + a fatty acid + H(+)</text>
        <dbReference type="Rhea" id="RHEA:12044"/>
        <dbReference type="ChEBI" id="CHEBI:15377"/>
        <dbReference type="ChEBI" id="CHEBI:15378"/>
        <dbReference type="ChEBI" id="CHEBI:17855"/>
        <dbReference type="ChEBI" id="CHEBI:18035"/>
        <dbReference type="ChEBI" id="CHEBI:28868"/>
        <dbReference type="EC" id="3.1.1.3"/>
    </reaction>
</comment>
<comment type="catalytic activity">
    <reaction evidence="8">
        <text>1,2,3-tri-(9Z-octadecenoyl)-glycerol + H2O = 1,2-di-(9Z-octadecenoyl)-sn-glycerol + (9Z)-octadecenoate + H(+)</text>
        <dbReference type="Rhea" id="RHEA:39931"/>
        <dbReference type="ChEBI" id="CHEBI:15377"/>
        <dbReference type="ChEBI" id="CHEBI:15378"/>
        <dbReference type="ChEBI" id="CHEBI:30823"/>
        <dbReference type="ChEBI" id="CHEBI:52333"/>
        <dbReference type="ChEBI" id="CHEBI:53753"/>
    </reaction>
    <physiologicalReaction direction="left-to-right" evidence="8">
        <dbReference type="Rhea" id="RHEA:39932"/>
    </physiologicalReaction>
</comment>
<dbReference type="FunFam" id="3.40.50.1820:FF:000012">
    <property type="entry name" value="Lipase"/>
    <property type="match status" value="2"/>
</dbReference>
<sequence>MWQLLAAACWILLLGPLYGCHKKGSTTNPEAHMNISQVISYWGYPYENYDVVTKDGYVLGIYRIPHGRGCPRTDPRPVVYLQHGLVASASNWICNLPNNSLAFLLADTGYDVWMGNSRGNTWSRKHLKFSPKSPEFWAFSVDEMAKYDLPATIDFIVEKTGQERLFYVGHSQGTTIAFIAFSTNPELAKRIKIFFALAPVITVKYTHSPLRKLTNLSREGVKVLFGDKMFSPHTFLEQFIATKVCNQKLFRRICSNFLFSFCGFDPKNLNMSRLDVYMAQSPAGTSVQNMLHWAQVFHSGLFQAFDWGNPYQNMLHFQQSEIITYNGYPNEEYEVITQDGYILSVNRIPHGRRDTRSAGPRPVVYMQHALFIDNSSWLKNYANGSLGFILADAGYDVWMGNSRGNVWSRKHKTLSVTEEKYWAFSFDEMAKYDLPSIIDFIVNKTGQEKLYFVGHSLGTTIGQFQYGGGVKFFGTKGVFLADKSEKPPFATMCNNKILLVLCREVMDLWAGFIRNNLNMLYRSDEFRAYDWGSEAENMRHYNQSEIIQHKGYPCAEYEVTTEDGYILSVNRIPQGLVQPKKTGSRPVVLLQHGLLGDASNWISNLPNNSLGFILADAGFDVWLGNSRGNTWSRKHKTLSIDQDEFWAFSYDEMARFDLPAVINFILQKTGQEKIYYVGYSQGTTMGSRPVVLLQHGLLGDASNWISNLPNNSLGFILADAGFDVWLGNSRGNTWSRKHKTLSIDQDEFWAFSYDEMARFDLPAVINFILQKTGQEKIYYVGYSQGTTMGFIAFSTMPELAQKIKLYFALAPIATIKHARSPGTKFLLLPDMMIKGLFGRKEFLYQTRFLRQFYIYLCGQMIIDQICSSIILLLGGFNIQNMNMSRANVYVAHSPAGTSVQNILHWSQAANSGELRAFDWGSETKNLEKGNQPTPVRYKVGDMTVPTAMWTGGQDWLSNPDDVKTLLSEVNNLIYHKNIPEWAHIDFIWGLDAPHRLYNEIIHMMQEEETSLSQGMCRLRL</sequence>
<evidence type="ECO:0000256" key="5">
    <source>
        <dbReference type="ARBA" id="ARBA00022963"/>
    </source>
</evidence>
<dbReference type="EMBL" id="KE163776">
    <property type="protein sequence ID" value="EPQ13778.1"/>
    <property type="molecule type" value="Genomic_DNA"/>
</dbReference>
<accession>S7PS91</accession>
<reference evidence="13 14" key="1">
    <citation type="journal article" date="2013" name="Nat. Commun.">
        <title>Genome analysis reveals insights into physiology and longevity of the Brandt's bat Myotis brandtii.</title>
        <authorList>
            <person name="Seim I."/>
            <person name="Fang X."/>
            <person name="Xiong Z."/>
            <person name="Lobanov A.V."/>
            <person name="Huang Z."/>
            <person name="Ma S."/>
            <person name="Feng Y."/>
            <person name="Turanov A.A."/>
            <person name="Zhu Y."/>
            <person name="Lenz T.L."/>
            <person name="Gerashchenko M.V."/>
            <person name="Fan D."/>
            <person name="Hee Yim S."/>
            <person name="Yao X."/>
            <person name="Jordan D."/>
            <person name="Xiong Y."/>
            <person name="Ma Y."/>
            <person name="Lyapunov A.N."/>
            <person name="Chen G."/>
            <person name="Kulakova O.I."/>
            <person name="Sun Y."/>
            <person name="Lee S.G."/>
            <person name="Bronson R.T."/>
            <person name="Moskalev A.A."/>
            <person name="Sunyaev S.R."/>
            <person name="Zhang G."/>
            <person name="Krogh A."/>
            <person name="Wang J."/>
            <person name="Gladyshev V.N."/>
        </authorList>
    </citation>
    <scope>NUCLEOTIDE SEQUENCE [LARGE SCALE GENOMIC DNA]</scope>
</reference>
<feature type="domain" description="Partial AB-hydrolase lipase" evidence="12">
    <location>
        <begin position="35"/>
        <end position="96"/>
    </location>
</feature>
<evidence type="ECO:0000256" key="10">
    <source>
        <dbReference type="SAM" id="SignalP"/>
    </source>
</evidence>
<name>S7PS91_MYOBR</name>
<dbReference type="eggNOG" id="KOG2624">
    <property type="taxonomic scope" value="Eukaryota"/>
</dbReference>
<evidence type="ECO:0000256" key="6">
    <source>
        <dbReference type="ARBA" id="ARBA00023098"/>
    </source>
</evidence>
<proteinExistence type="inferred from homology"/>
<evidence type="ECO:0000256" key="8">
    <source>
        <dbReference type="ARBA" id="ARBA00050265"/>
    </source>
</evidence>
<evidence type="ECO:0000256" key="3">
    <source>
        <dbReference type="ARBA" id="ARBA00013279"/>
    </source>
</evidence>
<dbReference type="Pfam" id="PF04083">
    <property type="entry name" value="Abhydro_lipase"/>
    <property type="match status" value="3"/>
</dbReference>
<feature type="domain" description="AB hydrolase-1" evidence="11">
    <location>
        <begin position="390"/>
        <end position="462"/>
    </location>
</feature>
<feature type="signal peptide" evidence="10">
    <location>
        <begin position="1"/>
        <end position="19"/>
    </location>
</feature>
<evidence type="ECO:0000256" key="9">
    <source>
        <dbReference type="ARBA" id="ARBA00051822"/>
    </source>
</evidence>
<keyword evidence="6" id="KW-0443">Lipid metabolism</keyword>
<feature type="domain" description="Partial AB-hydrolase lipase" evidence="12">
    <location>
        <begin position="320"/>
        <end position="380"/>
    </location>
</feature>
<comment type="similarity">
    <text evidence="2">Belongs to the AB hydrolase superfamily. Lipase family.</text>
</comment>
<comment type="catalytic activity">
    <reaction evidence="9">
        <text>1,2,3-trioctanoylglycerol + H2O = 1,2-dioctanoyl-sn-glycerol + octanoate + H(+)</text>
        <dbReference type="Rhea" id="RHEA:40047"/>
        <dbReference type="ChEBI" id="CHEBI:15377"/>
        <dbReference type="ChEBI" id="CHEBI:15378"/>
        <dbReference type="ChEBI" id="CHEBI:25646"/>
        <dbReference type="ChEBI" id="CHEBI:76978"/>
        <dbReference type="ChEBI" id="CHEBI:76979"/>
    </reaction>
    <physiologicalReaction direction="left-to-right" evidence="9">
        <dbReference type="Rhea" id="RHEA:40048"/>
    </physiologicalReaction>
</comment>
<dbReference type="Proteomes" id="UP000052978">
    <property type="component" value="Unassembled WGS sequence"/>
</dbReference>
<dbReference type="InterPro" id="IPR000073">
    <property type="entry name" value="AB_hydrolase_1"/>
</dbReference>
<keyword evidence="14" id="KW-1185">Reference proteome</keyword>
<dbReference type="Gene3D" id="3.40.50.1820">
    <property type="entry name" value="alpha/beta hydrolase"/>
    <property type="match status" value="4"/>
</dbReference>
<feature type="chain" id="PRO_5004543736" description="Gastric triacylglycerol lipase" evidence="10">
    <location>
        <begin position="20"/>
        <end position="1020"/>
    </location>
</feature>
<dbReference type="PANTHER" id="PTHR11005">
    <property type="entry name" value="LYSOSOMAL ACID LIPASE-RELATED"/>
    <property type="match status" value="1"/>
</dbReference>
<keyword evidence="5" id="KW-0442">Lipid degradation</keyword>
<evidence type="ECO:0000259" key="12">
    <source>
        <dbReference type="Pfam" id="PF04083"/>
    </source>
</evidence>